<evidence type="ECO:0000313" key="3">
    <source>
        <dbReference type="Proteomes" id="UP001596353"/>
    </source>
</evidence>
<feature type="region of interest" description="Disordered" evidence="1">
    <location>
        <begin position="1"/>
        <end position="21"/>
    </location>
</feature>
<keyword evidence="3" id="KW-1185">Reference proteome</keyword>
<gene>
    <name evidence="2" type="ORF">ACFQFQ_14585</name>
</gene>
<organism evidence="2 3">
    <name type="scientific">Sulfitobacter porphyrae</name>
    <dbReference type="NCBI Taxonomy" id="1246864"/>
    <lineage>
        <taxon>Bacteria</taxon>
        <taxon>Pseudomonadati</taxon>
        <taxon>Pseudomonadota</taxon>
        <taxon>Alphaproteobacteria</taxon>
        <taxon>Rhodobacterales</taxon>
        <taxon>Roseobacteraceae</taxon>
        <taxon>Sulfitobacter</taxon>
    </lineage>
</organism>
<proteinExistence type="predicted"/>
<sequence length="121" mass="13288">MAKRDAKGYPPAPLYTHDANKAPDGAVLTPHQFPGCEHSGSSGMFAAKVALIDLCFDQVVLCGIPMAPMKHFTGLDHWQTAHNRVSPLPNRYLKRWRDVPAEFTGRIRSMSGATRDLFGAP</sequence>
<evidence type="ECO:0000256" key="1">
    <source>
        <dbReference type="SAM" id="MobiDB-lite"/>
    </source>
</evidence>
<protein>
    <submittedName>
        <fullName evidence="2">Uncharacterized protein</fullName>
    </submittedName>
</protein>
<dbReference type="Proteomes" id="UP001596353">
    <property type="component" value="Unassembled WGS sequence"/>
</dbReference>
<comment type="caution">
    <text evidence="2">The sequence shown here is derived from an EMBL/GenBank/DDBJ whole genome shotgun (WGS) entry which is preliminary data.</text>
</comment>
<evidence type="ECO:0000313" key="2">
    <source>
        <dbReference type="EMBL" id="MFC6760440.1"/>
    </source>
</evidence>
<dbReference type="EMBL" id="JBHSWG010000001">
    <property type="protein sequence ID" value="MFC6760440.1"/>
    <property type="molecule type" value="Genomic_DNA"/>
</dbReference>
<name>A0ABW2B408_9RHOB</name>
<accession>A0ABW2B408</accession>
<reference evidence="3" key="1">
    <citation type="journal article" date="2019" name="Int. J. Syst. Evol. Microbiol.">
        <title>The Global Catalogue of Microorganisms (GCM) 10K type strain sequencing project: providing services to taxonomists for standard genome sequencing and annotation.</title>
        <authorList>
            <consortium name="The Broad Institute Genomics Platform"/>
            <consortium name="The Broad Institute Genome Sequencing Center for Infectious Disease"/>
            <person name="Wu L."/>
            <person name="Ma J."/>
        </authorList>
    </citation>
    <scope>NUCLEOTIDE SEQUENCE [LARGE SCALE GENOMIC DNA]</scope>
    <source>
        <strain evidence="3">CCUG 66188</strain>
    </source>
</reference>